<evidence type="ECO:0008006" key="3">
    <source>
        <dbReference type="Google" id="ProtNLM"/>
    </source>
</evidence>
<evidence type="ECO:0000313" key="2">
    <source>
        <dbReference type="Proteomes" id="UP001555826"/>
    </source>
</evidence>
<evidence type="ECO:0000313" key="1">
    <source>
        <dbReference type="EMBL" id="MEW9264995.1"/>
    </source>
</evidence>
<protein>
    <recommendedName>
        <fullName evidence="3">Polyketide cyclase/dehydrase/lipid transport protein</fullName>
    </recommendedName>
</protein>
<keyword evidence="2" id="KW-1185">Reference proteome</keyword>
<gene>
    <name evidence="1" type="ORF">AB1207_09570</name>
</gene>
<dbReference type="Proteomes" id="UP001555826">
    <property type="component" value="Unassembled WGS sequence"/>
</dbReference>
<reference evidence="1 2" key="1">
    <citation type="submission" date="2024-07" db="EMBL/GenBank/DDBJ databases">
        <authorList>
            <person name="Thanompreechachai J."/>
            <person name="Duangmal K."/>
        </authorList>
    </citation>
    <scope>NUCLEOTIDE SEQUENCE [LARGE SCALE GENOMIC DNA]</scope>
    <source>
        <strain evidence="1 2">KCTC 19886</strain>
    </source>
</reference>
<dbReference type="Gene3D" id="3.30.530.20">
    <property type="match status" value="1"/>
</dbReference>
<sequence>MALPRNVLTGARDAAAKLLTHARANPGSSSQTLTVERPAESVLAALRDPAVLTRLLGDLGSATADGSRYAWTLGGETVETVLTETVDVLRFARTATDGVAEPEDDTEGGADRAVEAWAEFTVVPTRDGTRSEVRARSQLPGGTADFTVLYRLRALLQTGEIPTLGPQPTTREEDR</sequence>
<comment type="caution">
    <text evidence="1">The sequence shown here is derived from an EMBL/GenBank/DDBJ whole genome shotgun (WGS) entry which is preliminary data.</text>
</comment>
<dbReference type="SUPFAM" id="SSF55961">
    <property type="entry name" value="Bet v1-like"/>
    <property type="match status" value="1"/>
</dbReference>
<name>A0ABV3P5T5_9ACTN</name>
<proteinExistence type="predicted"/>
<dbReference type="InterPro" id="IPR023393">
    <property type="entry name" value="START-like_dom_sf"/>
</dbReference>
<dbReference type="EMBL" id="JBFNQN010000006">
    <property type="protein sequence ID" value="MEW9264995.1"/>
    <property type="molecule type" value="Genomic_DNA"/>
</dbReference>
<dbReference type="RefSeq" id="WP_367637885.1">
    <property type="nucleotide sequence ID" value="NZ_JBFNQN010000006.1"/>
</dbReference>
<accession>A0ABV3P5T5</accession>
<organism evidence="1 2">
    <name type="scientific">Kineococcus endophyticus</name>
    <dbReference type="NCBI Taxonomy" id="1181883"/>
    <lineage>
        <taxon>Bacteria</taxon>
        <taxon>Bacillati</taxon>
        <taxon>Actinomycetota</taxon>
        <taxon>Actinomycetes</taxon>
        <taxon>Kineosporiales</taxon>
        <taxon>Kineosporiaceae</taxon>
        <taxon>Kineococcus</taxon>
    </lineage>
</organism>